<dbReference type="EMBL" id="JAAKFY010000012">
    <property type="protein sequence ID" value="KAF3848855.1"/>
    <property type="molecule type" value="Genomic_DNA"/>
</dbReference>
<proteinExistence type="predicted"/>
<dbReference type="Proteomes" id="UP000518266">
    <property type="component" value="Unassembled WGS sequence"/>
</dbReference>
<protein>
    <submittedName>
        <fullName evidence="1">Uncharacterized protein</fullName>
    </submittedName>
</protein>
<evidence type="ECO:0000313" key="1">
    <source>
        <dbReference type="EMBL" id="KAF3848855.1"/>
    </source>
</evidence>
<keyword evidence="2" id="KW-1185">Reference proteome</keyword>
<dbReference type="AlphaFoldDB" id="A0A7J5YHC8"/>
<gene>
    <name evidence="1" type="ORF">F7725_015352</name>
</gene>
<accession>A0A7J5YHC8</accession>
<reference evidence="1 2" key="1">
    <citation type="submission" date="2020-03" db="EMBL/GenBank/DDBJ databases">
        <title>Dissostichus mawsoni Genome sequencing and assembly.</title>
        <authorList>
            <person name="Park H."/>
        </authorList>
    </citation>
    <scope>NUCLEOTIDE SEQUENCE [LARGE SCALE GENOMIC DNA]</scope>
    <source>
        <strain evidence="1">DM0001</strain>
        <tissue evidence="1">Muscle</tissue>
    </source>
</reference>
<name>A0A7J5YHC8_DISMA</name>
<comment type="caution">
    <text evidence="1">The sequence shown here is derived from an EMBL/GenBank/DDBJ whole genome shotgun (WGS) entry which is preliminary data.</text>
</comment>
<organism evidence="1 2">
    <name type="scientific">Dissostichus mawsoni</name>
    <name type="common">Antarctic cod</name>
    <dbReference type="NCBI Taxonomy" id="36200"/>
    <lineage>
        <taxon>Eukaryota</taxon>
        <taxon>Metazoa</taxon>
        <taxon>Chordata</taxon>
        <taxon>Craniata</taxon>
        <taxon>Vertebrata</taxon>
        <taxon>Euteleostomi</taxon>
        <taxon>Actinopterygii</taxon>
        <taxon>Neopterygii</taxon>
        <taxon>Teleostei</taxon>
        <taxon>Neoteleostei</taxon>
        <taxon>Acanthomorphata</taxon>
        <taxon>Eupercaria</taxon>
        <taxon>Perciformes</taxon>
        <taxon>Notothenioidei</taxon>
        <taxon>Nototheniidae</taxon>
        <taxon>Dissostichus</taxon>
    </lineage>
</organism>
<sequence length="280" mass="30155">MERSASPASVELNLQGFVDASAGIDIEQAGLELAAVLSCFVLELLMASLCWATVSVMEPTLPLNHSSAVCMFLDASFSYWDRMSMRAQRGLEWWSQTLPPLDTHLDLGLELHHLPSLILLRRPALQQTFDSLSHFGLSQGGLVGFTAGGLLQPLSLSQDGLLFCPGLVHGGPQGPGLLLVQRSQAGRLVVLLPQQQQLRLQSTVLLLQLMHPLNEAGEAVVEVLQLAALFGAYGAELRADLGGLAELQLHRGGSGGGGEQLRPGEEYCTLEEDRGEAWEE</sequence>
<evidence type="ECO:0000313" key="2">
    <source>
        <dbReference type="Proteomes" id="UP000518266"/>
    </source>
</evidence>